<dbReference type="Gene3D" id="3.40.50.2300">
    <property type="match status" value="1"/>
</dbReference>
<dbReference type="PANTHER" id="PTHR43280">
    <property type="entry name" value="ARAC-FAMILY TRANSCRIPTIONAL REGULATOR"/>
    <property type="match status" value="1"/>
</dbReference>
<evidence type="ECO:0000256" key="3">
    <source>
        <dbReference type="ARBA" id="ARBA00023125"/>
    </source>
</evidence>
<dbReference type="InterPro" id="IPR018060">
    <property type="entry name" value="HTH_AraC"/>
</dbReference>
<dbReference type="Pfam" id="PF00072">
    <property type="entry name" value="Response_reg"/>
    <property type="match status" value="1"/>
</dbReference>
<dbReference type="PROSITE" id="PS01124">
    <property type="entry name" value="HTH_ARAC_FAMILY_2"/>
    <property type="match status" value="1"/>
</dbReference>
<keyword evidence="4" id="KW-0804">Transcription</keyword>
<dbReference type="EMBL" id="SLUK01000004">
    <property type="protein sequence ID" value="TCL43793.1"/>
    <property type="molecule type" value="Genomic_DNA"/>
</dbReference>
<feature type="modified residue" description="4-aspartylphosphate" evidence="6">
    <location>
        <position position="56"/>
    </location>
</feature>
<dbReference type="PANTHER" id="PTHR43280:SF28">
    <property type="entry name" value="HTH-TYPE TRANSCRIPTIONAL ACTIVATOR RHAS"/>
    <property type="match status" value="1"/>
</dbReference>
<evidence type="ECO:0000256" key="1">
    <source>
        <dbReference type="ARBA" id="ARBA00018672"/>
    </source>
</evidence>
<reference evidence="9 10" key="1">
    <citation type="submission" date="2019-03" db="EMBL/GenBank/DDBJ databases">
        <title>Genomic Encyclopedia of Type Strains, Phase IV (KMG-IV): sequencing the most valuable type-strain genomes for metagenomic binning, comparative biology and taxonomic classification.</title>
        <authorList>
            <person name="Goeker M."/>
        </authorList>
    </citation>
    <scope>NUCLEOTIDE SEQUENCE [LARGE SCALE GENOMIC DNA]</scope>
    <source>
        <strain evidence="9 10">DSM 100433</strain>
    </source>
</reference>
<evidence type="ECO:0000256" key="2">
    <source>
        <dbReference type="ARBA" id="ARBA00023015"/>
    </source>
</evidence>
<protein>
    <recommendedName>
        <fullName evidence="1">Stage 0 sporulation protein A homolog</fullName>
    </recommendedName>
</protein>
<dbReference type="SUPFAM" id="SSF46689">
    <property type="entry name" value="Homeodomain-like"/>
    <property type="match status" value="2"/>
</dbReference>
<dbReference type="Proteomes" id="UP000294682">
    <property type="component" value="Unassembled WGS sequence"/>
</dbReference>
<dbReference type="SMART" id="SM00448">
    <property type="entry name" value="REC"/>
    <property type="match status" value="1"/>
</dbReference>
<name>A0A9X8UJV6_9FIRM</name>
<dbReference type="InterPro" id="IPR009057">
    <property type="entry name" value="Homeodomain-like_sf"/>
</dbReference>
<dbReference type="SUPFAM" id="SSF52172">
    <property type="entry name" value="CheY-like"/>
    <property type="match status" value="1"/>
</dbReference>
<keyword evidence="10" id="KW-1185">Reference proteome</keyword>
<evidence type="ECO:0000259" key="8">
    <source>
        <dbReference type="PROSITE" id="PS50110"/>
    </source>
</evidence>
<gene>
    <name evidence="9" type="ORF">EDD78_104131</name>
</gene>
<dbReference type="Gene3D" id="1.10.10.60">
    <property type="entry name" value="Homeodomain-like"/>
    <property type="match status" value="2"/>
</dbReference>
<keyword evidence="3" id="KW-0238">DNA-binding</keyword>
<evidence type="ECO:0000259" key="7">
    <source>
        <dbReference type="PROSITE" id="PS01124"/>
    </source>
</evidence>
<dbReference type="InterPro" id="IPR011006">
    <property type="entry name" value="CheY-like_superfamily"/>
</dbReference>
<dbReference type="GO" id="GO:0000160">
    <property type="term" value="P:phosphorelay signal transduction system"/>
    <property type="evidence" value="ECO:0007669"/>
    <property type="project" value="InterPro"/>
</dbReference>
<evidence type="ECO:0000256" key="4">
    <source>
        <dbReference type="ARBA" id="ARBA00023163"/>
    </source>
</evidence>
<feature type="domain" description="Response regulatory" evidence="8">
    <location>
        <begin position="4"/>
        <end position="120"/>
    </location>
</feature>
<proteinExistence type="predicted"/>
<dbReference type="GO" id="GO:0003700">
    <property type="term" value="F:DNA-binding transcription factor activity"/>
    <property type="evidence" value="ECO:0007669"/>
    <property type="project" value="InterPro"/>
</dbReference>
<keyword evidence="2" id="KW-0805">Transcription regulation</keyword>
<comment type="function">
    <text evidence="5">May play the central regulatory role in sporulation. It may be an element of the effector pathway responsible for the activation of sporulation genes in response to nutritional stress. Spo0A may act in concert with spo0H (a sigma factor) to control the expression of some genes that are critical to the sporulation process.</text>
</comment>
<organism evidence="9 10">
    <name type="scientific">Harryflintia acetispora</name>
    <dbReference type="NCBI Taxonomy" id="1849041"/>
    <lineage>
        <taxon>Bacteria</taxon>
        <taxon>Bacillati</taxon>
        <taxon>Bacillota</taxon>
        <taxon>Clostridia</taxon>
        <taxon>Eubacteriales</taxon>
        <taxon>Oscillospiraceae</taxon>
        <taxon>Harryflintia</taxon>
    </lineage>
</organism>
<dbReference type="InterPro" id="IPR018062">
    <property type="entry name" value="HTH_AraC-typ_CS"/>
</dbReference>
<evidence type="ECO:0000313" key="10">
    <source>
        <dbReference type="Proteomes" id="UP000294682"/>
    </source>
</evidence>
<dbReference type="PROSITE" id="PS00041">
    <property type="entry name" value="HTH_ARAC_FAMILY_1"/>
    <property type="match status" value="1"/>
</dbReference>
<feature type="domain" description="HTH araC/xylS-type" evidence="7">
    <location>
        <begin position="159"/>
        <end position="257"/>
    </location>
</feature>
<dbReference type="CDD" id="cd17536">
    <property type="entry name" value="REC_YesN-like"/>
    <property type="match status" value="1"/>
</dbReference>
<evidence type="ECO:0000256" key="6">
    <source>
        <dbReference type="PROSITE-ProRule" id="PRU00169"/>
    </source>
</evidence>
<dbReference type="InterPro" id="IPR001789">
    <property type="entry name" value="Sig_transdc_resp-reg_receiver"/>
</dbReference>
<accession>A0A9X8UJV6</accession>
<dbReference type="OrthoDB" id="9779069at2"/>
<dbReference type="GO" id="GO:0043565">
    <property type="term" value="F:sequence-specific DNA binding"/>
    <property type="evidence" value="ECO:0007669"/>
    <property type="project" value="InterPro"/>
</dbReference>
<dbReference type="Pfam" id="PF12833">
    <property type="entry name" value="HTH_18"/>
    <property type="match status" value="1"/>
</dbReference>
<evidence type="ECO:0000313" key="9">
    <source>
        <dbReference type="EMBL" id="TCL43793.1"/>
    </source>
</evidence>
<dbReference type="AlphaFoldDB" id="A0A9X8UJV6"/>
<evidence type="ECO:0000256" key="5">
    <source>
        <dbReference type="ARBA" id="ARBA00024867"/>
    </source>
</evidence>
<dbReference type="PROSITE" id="PS50110">
    <property type="entry name" value="RESPONSE_REGULATORY"/>
    <property type="match status" value="1"/>
</dbReference>
<comment type="caution">
    <text evidence="9">The sequence shown here is derived from an EMBL/GenBank/DDBJ whole genome shotgun (WGS) entry which is preliminary data.</text>
</comment>
<dbReference type="RefSeq" id="WP_079698261.1">
    <property type="nucleotide sequence ID" value="NZ_JADNAH010000030.1"/>
</dbReference>
<keyword evidence="6" id="KW-0597">Phosphoprotein</keyword>
<dbReference type="SMART" id="SM00342">
    <property type="entry name" value="HTH_ARAC"/>
    <property type="match status" value="1"/>
</dbReference>
<sequence>MSYKLLVAEDEDVIRRGLIYSMNWRALDCSEPLEAGDGEEAVQKILEHRPDIVILDINMPVLGGLQVLESTQEQCGYAPIILSGYADFEFAQTAMRYGVSSYLLKPVDFGRLGEAIESAKVERQRTAMFRQTLAKQDELRQVDLLAQLRDARVKNEAVRAMLEYVEGHYAEKITVCDLARLLCYSDTFLTRKFKEVVGINFNDYLNRLRIQKAIGLLLHSGKRVQQIGEECGFHDYKYFNTVFRKYLGCSAGEFLKYIK</sequence>